<feature type="active site" description="Proton acceptor" evidence="2">
    <location>
        <position position="119"/>
    </location>
</feature>
<dbReference type="PANTHER" id="PTHR35561:SF1">
    <property type="entry name" value="RNA 2',3'-CYCLIC PHOSPHODIESTERASE"/>
    <property type="match status" value="1"/>
</dbReference>
<dbReference type="AlphaFoldDB" id="A0A1R3WW93"/>
<comment type="function">
    <text evidence="2">Hydrolyzes RNA 2',3'-cyclic phosphodiester to an RNA 2'-phosphomonoester.</text>
</comment>
<dbReference type="EMBL" id="FTPS01000001">
    <property type="protein sequence ID" value="SIT82689.1"/>
    <property type="molecule type" value="Genomic_DNA"/>
</dbReference>
<dbReference type="OrthoDB" id="9793819at2"/>
<accession>A0A1R3WW93</accession>
<evidence type="ECO:0000256" key="1">
    <source>
        <dbReference type="ARBA" id="ARBA00022801"/>
    </source>
</evidence>
<dbReference type="PANTHER" id="PTHR35561">
    <property type="entry name" value="RNA 2',3'-CYCLIC PHOSPHODIESTERASE"/>
    <property type="match status" value="1"/>
</dbReference>
<keyword evidence="1 2" id="KW-0378">Hydrolase</keyword>
<dbReference type="Gene3D" id="3.90.1140.10">
    <property type="entry name" value="Cyclic phosphodiesterase"/>
    <property type="match status" value="1"/>
</dbReference>
<comment type="catalytic activity">
    <reaction evidence="2">
        <text>a 3'-end 2',3'-cyclophospho-ribonucleotide-RNA + H2O = a 3'-end 2'-phospho-ribonucleotide-RNA + H(+)</text>
        <dbReference type="Rhea" id="RHEA:11828"/>
        <dbReference type="Rhea" id="RHEA-COMP:10464"/>
        <dbReference type="Rhea" id="RHEA-COMP:17353"/>
        <dbReference type="ChEBI" id="CHEBI:15377"/>
        <dbReference type="ChEBI" id="CHEBI:15378"/>
        <dbReference type="ChEBI" id="CHEBI:83064"/>
        <dbReference type="ChEBI" id="CHEBI:173113"/>
        <dbReference type="EC" id="3.1.4.58"/>
    </reaction>
</comment>
<comment type="similarity">
    <text evidence="2">Belongs to the 2H phosphoesterase superfamily. ThpR family.</text>
</comment>
<protein>
    <recommendedName>
        <fullName evidence="2">RNA 2',3'-cyclic phosphodiesterase</fullName>
        <shortName evidence="2">RNA 2',3'-CPDase</shortName>
        <ecNumber evidence="2">3.1.4.58</ecNumber>
    </recommendedName>
</protein>
<dbReference type="Proteomes" id="UP000192455">
    <property type="component" value="Unassembled WGS sequence"/>
</dbReference>
<dbReference type="GO" id="GO:0008664">
    <property type="term" value="F:RNA 2',3'-cyclic 3'-phosphodiesterase activity"/>
    <property type="evidence" value="ECO:0007669"/>
    <property type="project" value="UniProtKB-EC"/>
</dbReference>
<reference evidence="3 4" key="1">
    <citation type="submission" date="2017-01" db="EMBL/GenBank/DDBJ databases">
        <authorList>
            <person name="Mah S.A."/>
            <person name="Swanson W.J."/>
            <person name="Moy G.W."/>
            <person name="Vacquier V.D."/>
        </authorList>
    </citation>
    <scope>NUCLEOTIDE SEQUENCE [LARGE SCALE GENOMIC DNA]</scope>
    <source>
        <strain evidence="3 4">DSM 21219</strain>
    </source>
</reference>
<dbReference type="STRING" id="515897.SAMN05421849_1757"/>
<dbReference type="SUPFAM" id="SSF55144">
    <property type="entry name" value="LigT-like"/>
    <property type="match status" value="1"/>
</dbReference>
<dbReference type="RefSeq" id="WP_076649501.1">
    <property type="nucleotide sequence ID" value="NZ_FTPS01000001.1"/>
</dbReference>
<dbReference type="EC" id="3.1.4.58" evidence="2"/>
<dbReference type="InterPro" id="IPR009097">
    <property type="entry name" value="Cyclic_Pdiesterase"/>
</dbReference>
<keyword evidence="4" id="KW-1185">Reference proteome</keyword>
<feature type="short sequence motif" description="HXTX 2" evidence="2">
    <location>
        <begin position="119"/>
        <end position="122"/>
    </location>
</feature>
<dbReference type="GO" id="GO:0004113">
    <property type="term" value="F:2',3'-cyclic-nucleotide 3'-phosphodiesterase activity"/>
    <property type="evidence" value="ECO:0007669"/>
    <property type="project" value="InterPro"/>
</dbReference>
<evidence type="ECO:0000313" key="4">
    <source>
        <dbReference type="Proteomes" id="UP000192455"/>
    </source>
</evidence>
<dbReference type="NCBIfam" id="TIGR02258">
    <property type="entry name" value="2_5_ligase"/>
    <property type="match status" value="1"/>
</dbReference>
<dbReference type="HAMAP" id="MF_01940">
    <property type="entry name" value="RNA_CPDase"/>
    <property type="match status" value="1"/>
</dbReference>
<dbReference type="InterPro" id="IPR004175">
    <property type="entry name" value="RNA_CPDase"/>
</dbReference>
<proteinExistence type="inferred from homology"/>
<evidence type="ECO:0000256" key="2">
    <source>
        <dbReference type="HAMAP-Rule" id="MF_01940"/>
    </source>
</evidence>
<gene>
    <name evidence="3" type="ORF">SAMN05421849_1757</name>
</gene>
<dbReference type="GO" id="GO:0016874">
    <property type="term" value="F:ligase activity"/>
    <property type="evidence" value="ECO:0007669"/>
    <property type="project" value="UniProtKB-KW"/>
</dbReference>
<organism evidence="3 4">
    <name type="scientific">Pontibaca methylaminivorans</name>
    <dbReference type="NCBI Taxonomy" id="515897"/>
    <lineage>
        <taxon>Bacteria</taxon>
        <taxon>Pseudomonadati</taxon>
        <taxon>Pseudomonadota</taxon>
        <taxon>Alphaproteobacteria</taxon>
        <taxon>Rhodobacterales</taxon>
        <taxon>Roseobacteraceae</taxon>
        <taxon>Pontibaca</taxon>
    </lineage>
</organism>
<keyword evidence="3" id="KW-0436">Ligase</keyword>
<sequence length="186" mass="21052">MRAFIAISLPAPVRQQLADLREALPFGRPVPEENLHLTLAFLDDQPESLLRDLHEQLSLIRAEPFELSLCGLGIFGGPKPRALFAEVEESEPLLSLHREVRRAARRVDLTLPRERFRPHVTLARLPGQLSPLRARQLQLYLENHIAAPLPGFRVEDFTLFHSILGRDGARHEELATYPLSRDPAEG</sequence>
<feature type="short sequence motif" description="HXTX 1" evidence="2">
    <location>
        <begin position="36"/>
        <end position="39"/>
    </location>
</feature>
<dbReference type="Pfam" id="PF13563">
    <property type="entry name" value="2_5_RNA_ligase2"/>
    <property type="match status" value="1"/>
</dbReference>
<feature type="active site" description="Proton donor" evidence="2">
    <location>
        <position position="36"/>
    </location>
</feature>
<name>A0A1R3WW93_9RHOB</name>
<evidence type="ECO:0000313" key="3">
    <source>
        <dbReference type="EMBL" id="SIT82689.1"/>
    </source>
</evidence>